<protein>
    <recommendedName>
        <fullName evidence="3">EfeO-type cupredoxin-like domain-containing protein</fullName>
    </recommendedName>
</protein>
<gene>
    <name evidence="1" type="ORF">HNR19_001261</name>
</gene>
<dbReference type="RefSeq" id="WP_179667133.1">
    <property type="nucleotide sequence ID" value="NZ_JACCFP010000001.1"/>
</dbReference>
<organism evidence="1 2">
    <name type="scientific">Nocardioides thalensis</name>
    <dbReference type="NCBI Taxonomy" id="1914755"/>
    <lineage>
        <taxon>Bacteria</taxon>
        <taxon>Bacillati</taxon>
        <taxon>Actinomycetota</taxon>
        <taxon>Actinomycetes</taxon>
        <taxon>Propionibacteriales</taxon>
        <taxon>Nocardioidaceae</taxon>
        <taxon>Nocardioides</taxon>
    </lineage>
</organism>
<evidence type="ECO:0008006" key="3">
    <source>
        <dbReference type="Google" id="ProtNLM"/>
    </source>
</evidence>
<name>A0A853C2J6_9ACTN</name>
<sequence length="122" mass="12696">MRTHHRATLAGALATALLTGLTACGSDDDNGSGGGEPVRVEITFADGEVTPAGERVEAEAGEPIDLVVTADEPGALHIHSDPEQELSYPAGEKTFEIQVDRPGVVDVESHELGVVIVQLEVS</sequence>
<accession>A0A853C2J6</accession>
<dbReference type="PROSITE" id="PS51257">
    <property type="entry name" value="PROKAR_LIPOPROTEIN"/>
    <property type="match status" value="1"/>
</dbReference>
<dbReference type="SUPFAM" id="SSF49503">
    <property type="entry name" value="Cupredoxins"/>
    <property type="match status" value="1"/>
</dbReference>
<dbReference type="EMBL" id="JACCFP010000001">
    <property type="protein sequence ID" value="NYJ00563.1"/>
    <property type="molecule type" value="Genomic_DNA"/>
</dbReference>
<proteinExistence type="predicted"/>
<keyword evidence="2" id="KW-1185">Reference proteome</keyword>
<dbReference type="AlphaFoldDB" id="A0A853C2J6"/>
<evidence type="ECO:0000313" key="1">
    <source>
        <dbReference type="EMBL" id="NYJ00563.1"/>
    </source>
</evidence>
<comment type="caution">
    <text evidence="1">The sequence shown here is derived from an EMBL/GenBank/DDBJ whole genome shotgun (WGS) entry which is preliminary data.</text>
</comment>
<evidence type="ECO:0000313" key="2">
    <source>
        <dbReference type="Proteomes" id="UP000530424"/>
    </source>
</evidence>
<dbReference type="InterPro" id="IPR008972">
    <property type="entry name" value="Cupredoxin"/>
</dbReference>
<reference evidence="1 2" key="1">
    <citation type="submission" date="2020-07" db="EMBL/GenBank/DDBJ databases">
        <title>Sequencing the genomes of 1000 actinobacteria strains.</title>
        <authorList>
            <person name="Klenk H.-P."/>
        </authorList>
    </citation>
    <scope>NUCLEOTIDE SEQUENCE [LARGE SCALE GENOMIC DNA]</scope>
    <source>
        <strain evidence="1 2">DSM 103833</strain>
    </source>
</reference>
<dbReference type="Proteomes" id="UP000530424">
    <property type="component" value="Unassembled WGS sequence"/>
</dbReference>